<feature type="region of interest" description="Disordered" evidence="1">
    <location>
        <begin position="1"/>
        <end position="43"/>
    </location>
</feature>
<keyword evidence="2" id="KW-0482">Metalloprotease</keyword>
<gene>
    <name evidence="2" type="ORF">GCM10010405_14850</name>
</gene>
<feature type="compositionally biased region" description="Basic and acidic residues" evidence="1">
    <location>
        <begin position="14"/>
        <end position="33"/>
    </location>
</feature>
<sequence>MGAVPPKRAPCPDTMREDDVRRTRWADRTDGGRGRAPRPGGFCSDPRFRRVGAVLTSLSALIGTSLVAGPVAVAATADSCALERTGTHHSEGLDTWHPDYPRPDRTLDALMVFLSFPESRPATTPDRLVADYFPETSEFFERASYGTFTLRPRPVARWLEMGADSRAYGIQRDWAPDLRAAYLQDAVTAADPHVDFGAYDIVYLVADPDAPGVNSDATKVVNLDRPITVDGTELRRVVTVFEKHPPDRNVLAHETLHLFDLPDLYHQPEENDGDWDTHVGDWDLMGSQFGLAPEPFGWHKWKLGWLDGRAIDCRVETGATRHALRAVSAPRRDGDLPGTSDTRLIVVRTGRGEVLAIEAREPSGNDVTTCSSGVLVYRVRNDVASAEGPIRVLDAHPDSDACGGLSVYPPLADAPLGPGESMEVDADGSRVRVAVGDRTATGWSVEVSVRGVPGASP</sequence>
<dbReference type="InterPro" id="IPR008757">
    <property type="entry name" value="Peptidase_M6-like_domain"/>
</dbReference>
<keyword evidence="2" id="KW-0645">Protease</keyword>
<dbReference type="GO" id="GO:0008237">
    <property type="term" value="F:metallopeptidase activity"/>
    <property type="evidence" value="ECO:0007669"/>
    <property type="project" value="UniProtKB-KW"/>
</dbReference>
<evidence type="ECO:0000313" key="2">
    <source>
        <dbReference type="EMBL" id="GAA2432851.1"/>
    </source>
</evidence>
<dbReference type="Proteomes" id="UP001501638">
    <property type="component" value="Unassembled WGS sequence"/>
</dbReference>
<accession>A0ABP5WPK9</accession>
<name>A0ABP5WPK9_9ACTN</name>
<dbReference type="EMBL" id="BAAASZ010000012">
    <property type="protein sequence ID" value="GAA2432851.1"/>
    <property type="molecule type" value="Genomic_DNA"/>
</dbReference>
<dbReference type="PANTHER" id="PTHR41775:SF1">
    <property type="entry name" value="PEPTIDASE M6-LIKE DOMAIN-CONTAINING PROTEIN"/>
    <property type="match status" value="1"/>
</dbReference>
<reference evidence="3" key="1">
    <citation type="journal article" date="2019" name="Int. J. Syst. Evol. Microbiol.">
        <title>The Global Catalogue of Microorganisms (GCM) 10K type strain sequencing project: providing services to taxonomists for standard genome sequencing and annotation.</title>
        <authorList>
            <consortium name="The Broad Institute Genomics Platform"/>
            <consortium name="The Broad Institute Genome Sequencing Center for Infectious Disease"/>
            <person name="Wu L."/>
            <person name="Ma J."/>
        </authorList>
    </citation>
    <scope>NUCLEOTIDE SEQUENCE [LARGE SCALE GENOMIC DNA]</scope>
    <source>
        <strain evidence="3">JCM 6305</strain>
    </source>
</reference>
<dbReference type="NCBIfam" id="TIGR03296">
    <property type="entry name" value="M6dom_TIGR03296"/>
    <property type="match status" value="1"/>
</dbReference>
<organism evidence="2 3">
    <name type="scientific">Streptomyces macrosporus</name>
    <dbReference type="NCBI Taxonomy" id="44032"/>
    <lineage>
        <taxon>Bacteria</taxon>
        <taxon>Bacillati</taxon>
        <taxon>Actinomycetota</taxon>
        <taxon>Actinomycetes</taxon>
        <taxon>Kitasatosporales</taxon>
        <taxon>Streptomycetaceae</taxon>
        <taxon>Streptomyces</taxon>
    </lineage>
</organism>
<keyword evidence="2" id="KW-0378">Hydrolase</keyword>
<evidence type="ECO:0000256" key="1">
    <source>
        <dbReference type="SAM" id="MobiDB-lite"/>
    </source>
</evidence>
<keyword evidence="3" id="KW-1185">Reference proteome</keyword>
<dbReference type="PANTHER" id="PTHR41775">
    <property type="entry name" value="SECRETED PROTEIN-RELATED"/>
    <property type="match status" value="1"/>
</dbReference>
<comment type="caution">
    <text evidence="2">The sequence shown here is derived from an EMBL/GenBank/DDBJ whole genome shotgun (WGS) entry which is preliminary data.</text>
</comment>
<protein>
    <submittedName>
        <fullName evidence="2">M6 family metalloprotease domain-containing protein</fullName>
    </submittedName>
</protein>
<proteinExistence type="predicted"/>
<evidence type="ECO:0000313" key="3">
    <source>
        <dbReference type="Proteomes" id="UP001501638"/>
    </source>
</evidence>